<dbReference type="GO" id="GO:0016887">
    <property type="term" value="F:ATP hydrolysis activity"/>
    <property type="evidence" value="ECO:0007669"/>
    <property type="project" value="InterPro"/>
</dbReference>
<accession>A0A085VLP8</accession>
<sequence length="517" mass="56014">MSASPQAAVLSVTGIGKTYAQPVLGDIDLTLMRGEVLALTGENGAGKSTLSKIIGGLETPTTGTMQFQGQPYQPLSRTQAEKLGIRMVMQELNLLPTLSVAENLFLDNLPRRAGWINRKRLREDALKAMAQVGLEAIDPDTLVSELGIGHQQMVEIARNLIGDCHVLILDEPTAMLTAREVEMLFEQITRLQARGVSIIYISHRLEELARVAQRIAVLRDGKLVCVEPISSYNSEQLVTLMVGRELGEQIDLGPRQIGEVALKVNGLSRAGKVQDVSFEVRSGEIFGISGLIGAGRTELLRLIYGADPADSGSIELGNPLRAVTVRSPVDAVRQGIALITEDRKGEGLLLSQSISANIALGNMGAISRGGLVNGRDEMALAQRQIDAMRIRSSSPTQLVSQLSGGNQQKVVIGRWLERDCSVMLFDEPTRGIDVGAKFDIYALLGELTRQGRALVVVSSDLRELMLICDRIGVLSAGRLIDTFERESWTQDELLAAAFAGYQKRDALLTEAAPRNDS</sequence>
<keyword evidence="7" id="KW-0547">Nucleotide-binding</keyword>
<dbReference type="FunFam" id="3.40.50.300:FF:000126">
    <property type="entry name" value="Galactose/methyl galactoside import ATP-binding protein MglA"/>
    <property type="match status" value="1"/>
</dbReference>
<dbReference type="GO" id="GO:0005524">
    <property type="term" value="F:ATP binding"/>
    <property type="evidence" value="ECO:0007669"/>
    <property type="project" value="UniProtKB-KW"/>
</dbReference>
<dbReference type="InterPro" id="IPR027417">
    <property type="entry name" value="P-loop_NTPase"/>
</dbReference>
<evidence type="ECO:0000256" key="9">
    <source>
        <dbReference type="ARBA" id="ARBA00022967"/>
    </source>
</evidence>
<dbReference type="AlphaFoldDB" id="A0A085VLP8"/>
<dbReference type="GO" id="GO:0015749">
    <property type="term" value="P:monosaccharide transmembrane transport"/>
    <property type="evidence" value="ECO:0007669"/>
    <property type="project" value="UniProtKB-ARBA"/>
</dbReference>
<comment type="caution">
    <text evidence="12">The sequence shown here is derived from an EMBL/GenBank/DDBJ whole genome shotgun (WGS) entry which is preliminary data.</text>
</comment>
<gene>
    <name evidence="12" type="ORF">IV02_00555</name>
</gene>
<dbReference type="PANTHER" id="PTHR43790">
    <property type="entry name" value="CARBOHYDRATE TRANSPORT ATP-BINDING PROTEIN MG119-RELATED"/>
    <property type="match status" value="1"/>
</dbReference>
<dbReference type="Proteomes" id="UP000028643">
    <property type="component" value="Unassembled WGS sequence"/>
</dbReference>
<evidence type="ECO:0000256" key="4">
    <source>
        <dbReference type="ARBA" id="ARBA00022475"/>
    </source>
</evidence>
<evidence type="ECO:0000256" key="5">
    <source>
        <dbReference type="ARBA" id="ARBA00022597"/>
    </source>
</evidence>
<comment type="subcellular location">
    <subcellularLocation>
        <location evidence="2">Cell inner membrane</location>
    </subcellularLocation>
    <subcellularLocation>
        <location evidence="1">Cell membrane</location>
        <topology evidence="1">Peripheral membrane protein</topology>
    </subcellularLocation>
</comment>
<dbReference type="PATRIC" id="fig|317.174.peg.115"/>
<evidence type="ECO:0000259" key="11">
    <source>
        <dbReference type="PROSITE" id="PS50893"/>
    </source>
</evidence>
<evidence type="ECO:0000256" key="7">
    <source>
        <dbReference type="ARBA" id="ARBA00022741"/>
    </source>
</evidence>
<dbReference type="EMBL" id="JPQT01000010">
    <property type="protein sequence ID" value="KFE56361.1"/>
    <property type="molecule type" value="Genomic_DNA"/>
</dbReference>
<evidence type="ECO:0000313" key="13">
    <source>
        <dbReference type="Proteomes" id="UP000028643"/>
    </source>
</evidence>
<dbReference type="GO" id="GO:0005886">
    <property type="term" value="C:plasma membrane"/>
    <property type="evidence" value="ECO:0007669"/>
    <property type="project" value="UniProtKB-SubCell"/>
</dbReference>
<dbReference type="Pfam" id="PF00005">
    <property type="entry name" value="ABC_tran"/>
    <property type="match status" value="2"/>
</dbReference>
<evidence type="ECO:0000256" key="1">
    <source>
        <dbReference type="ARBA" id="ARBA00004202"/>
    </source>
</evidence>
<dbReference type="SMART" id="SM00382">
    <property type="entry name" value="AAA"/>
    <property type="match status" value="2"/>
</dbReference>
<evidence type="ECO:0000256" key="8">
    <source>
        <dbReference type="ARBA" id="ARBA00022840"/>
    </source>
</evidence>
<dbReference type="InterPro" id="IPR003439">
    <property type="entry name" value="ABC_transporter-like_ATP-bd"/>
</dbReference>
<dbReference type="SUPFAM" id="SSF52540">
    <property type="entry name" value="P-loop containing nucleoside triphosphate hydrolases"/>
    <property type="match status" value="2"/>
</dbReference>
<dbReference type="CDD" id="cd03215">
    <property type="entry name" value="ABC_Carb_Monos_II"/>
    <property type="match status" value="1"/>
</dbReference>
<dbReference type="RefSeq" id="WP_020290112.1">
    <property type="nucleotide sequence ID" value="NZ_JPQT01000010.1"/>
</dbReference>
<dbReference type="Gene3D" id="3.40.50.300">
    <property type="entry name" value="P-loop containing nucleotide triphosphate hydrolases"/>
    <property type="match status" value="2"/>
</dbReference>
<dbReference type="PROSITE" id="PS50893">
    <property type="entry name" value="ABC_TRANSPORTER_2"/>
    <property type="match status" value="2"/>
</dbReference>
<dbReference type="CDD" id="cd03216">
    <property type="entry name" value="ABC_Carb_Monos_I"/>
    <property type="match status" value="1"/>
</dbReference>
<dbReference type="InterPro" id="IPR017871">
    <property type="entry name" value="ABC_transporter-like_CS"/>
</dbReference>
<keyword evidence="8" id="KW-0067">ATP-binding</keyword>
<keyword evidence="3" id="KW-0813">Transport</keyword>
<keyword evidence="5" id="KW-0762">Sugar transport</keyword>
<dbReference type="FunFam" id="3.40.50.300:FF:000127">
    <property type="entry name" value="Ribose import ATP-binding protein RbsA"/>
    <property type="match status" value="1"/>
</dbReference>
<feature type="domain" description="ABC transporter" evidence="11">
    <location>
        <begin position="7"/>
        <end position="245"/>
    </location>
</feature>
<keyword evidence="4" id="KW-1003">Cell membrane</keyword>
<keyword evidence="9" id="KW-1278">Translocase</keyword>
<evidence type="ECO:0000313" key="12">
    <source>
        <dbReference type="EMBL" id="KFE56361.1"/>
    </source>
</evidence>
<reference evidence="12 13" key="1">
    <citation type="submission" date="2014-07" db="EMBL/GenBank/DDBJ databases">
        <title>Draft Genome Sequences of Environmental Pseudomonas syringae strains.</title>
        <authorList>
            <person name="Baltrus D.A."/>
            <person name="Berge O."/>
            <person name="Morris C."/>
        </authorList>
    </citation>
    <scope>NUCLEOTIDE SEQUENCE [LARGE SCALE GENOMIC DNA]</scope>
    <source>
        <strain evidence="12 13">CEB003</strain>
    </source>
</reference>
<evidence type="ECO:0000256" key="6">
    <source>
        <dbReference type="ARBA" id="ARBA00022737"/>
    </source>
</evidence>
<dbReference type="PANTHER" id="PTHR43790:SF3">
    <property type="entry name" value="D-ALLOSE IMPORT ATP-BINDING PROTEIN ALSA-RELATED"/>
    <property type="match status" value="1"/>
</dbReference>
<keyword evidence="6" id="KW-0677">Repeat</keyword>
<dbReference type="InterPro" id="IPR003593">
    <property type="entry name" value="AAA+_ATPase"/>
</dbReference>
<evidence type="ECO:0000256" key="10">
    <source>
        <dbReference type="ARBA" id="ARBA00023136"/>
    </source>
</evidence>
<evidence type="ECO:0000256" key="3">
    <source>
        <dbReference type="ARBA" id="ARBA00022448"/>
    </source>
</evidence>
<feature type="domain" description="ABC transporter" evidence="11">
    <location>
        <begin position="255"/>
        <end position="501"/>
    </location>
</feature>
<proteinExistence type="predicted"/>
<evidence type="ECO:0000256" key="2">
    <source>
        <dbReference type="ARBA" id="ARBA00004533"/>
    </source>
</evidence>
<protein>
    <submittedName>
        <fullName evidence="12">Sugar ABC transporter ATPase</fullName>
    </submittedName>
</protein>
<keyword evidence="10" id="KW-0472">Membrane</keyword>
<name>A0A085VLP8_PSESX</name>
<organism evidence="12 13">
    <name type="scientific">Pseudomonas syringae</name>
    <dbReference type="NCBI Taxonomy" id="317"/>
    <lineage>
        <taxon>Bacteria</taxon>
        <taxon>Pseudomonadati</taxon>
        <taxon>Pseudomonadota</taxon>
        <taxon>Gammaproteobacteria</taxon>
        <taxon>Pseudomonadales</taxon>
        <taxon>Pseudomonadaceae</taxon>
        <taxon>Pseudomonas</taxon>
    </lineage>
</organism>
<dbReference type="PROSITE" id="PS00211">
    <property type="entry name" value="ABC_TRANSPORTER_1"/>
    <property type="match status" value="1"/>
</dbReference>
<dbReference type="InterPro" id="IPR050107">
    <property type="entry name" value="ABC_carbohydrate_import_ATPase"/>
</dbReference>